<dbReference type="OMA" id="FWKSNEM"/>
<proteinExistence type="predicted"/>
<evidence type="ECO:0000256" key="6">
    <source>
        <dbReference type="ARBA" id="ARBA00023136"/>
    </source>
</evidence>
<dbReference type="STRING" id="361077.A0A151ZC06"/>
<feature type="compositionally biased region" description="Low complexity" evidence="7">
    <location>
        <begin position="619"/>
        <end position="630"/>
    </location>
</feature>
<feature type="domain" description="SEC7" evidence="8">
    <location>
        <begin position="472"/>
        <end position="696"/>
    </location>
</feature>
<sequence>MDDSVALMFNNTLQKISNLSSRKNLALRESCKIAQDAIRDSPLFTKNAKHEPKEYEILANKLFIPLQLACETKEPKIMTLALDCFDKLMAYGIVKSYVIDESKALEQKKLIESIVNCIGFYFNFQDDNVQLQIIRSLLTAVITPTCDVHDTCLMSSIKTCYNIYLVTVNKVNVTAAKNVLFQMVDFVLQRFETISQSKMTNSKLDAGQIEEINNQYQVNLSDVNLLFRAFCKLSTKDDNNQTGTVSQQNLGPDTQEMKSKMLSLELLSRILESPLPSLKLSEKFINHSIKRYLSISLLHNGTSLHLPVFKLTLTLFQSLIIHFKEHLKEEIGLFFSKILLAVLSSHNCQAKQKWLILPVLYEICKNPQTIVDIFVNYDCDPDRKDIFEKMVYELSRVAQGTITGEQRSSNSDDNKFKILGLECIVTIMKSLVDWSKELYSSINPTQSSLNTTNSPVKKLTKSHSRNSSTDSDQEEPNSSATPLEIAISKFNQHPKKGIDYLVKKNLLKETPEDLSAFLKSNSSKLDQKKIGEYFNHSSVFTFNVLYKYIESFQFQGKEIDEALLELLCNFQIINSENQIIDKIVEKFAEKYYNDNQLNLSPITSPNLSSPILTSQPQQNNNNNNNNNITNNSEISNAETIYLLSYTIIILSTDLHNPTTKSKISPEEWIKMNSKINDKKDLSKEYLLSIYNRILNSKSISPSSSSTKQSVTNSTNSTSTNITNNNINNNNGIEYEEKFMRFNRESDQISKQCQELIKAKLSKKSIFYKARNIEHVRPMFLLSWCYVLSTLSVVLDDSKDKKLISLCLEGFTYAIRVSSIFYLNVERSSFITSLSKFSLLDTIKEPTLKNIECVKTLLSIGLSESNYLSDSWSSVLKVIFILERLHLIDAQQSSSSSLFMSSSKQSANLTLSSSPPSSINNIIEQIQSVTLSPQKQQEHLQQMIQSSPTLSSQSASTQPNLPPMKGISSGNEQIPISIQKLLDEYPKEMVFDSLAIEKIFTNSVLLSDDSIVTFFKCLCEISEDEINHYQKNYSLIKLVECIEYNFKRIRLVFYNIWEIVVQHFIRMGLHPNNDISLHAIDSLRQLATKYLEKQELSHYNFQNEFLTPFESIIRNNPSPLIQEHTIRCISQLSLSKTLNIKSGWKTIFNVLRYGSEIQNQSIVELSFNSIDQIIQKHLNLLDDSRVFQDIVQCLVSFTNPKVSYSECSHRSLLLLEKLLKEKFLFNNNNNNQNNNNNILKESEIKLLLPIITGFSISTLHENEMVRNISIDLLFKSLRQYGNSFSQTTWSHVIQNILKVNLQVMDLQKKTIGTMEQNWIRKSLPVYLENLLDLFSRFHLVGFYRYFLDIVEPFLCFGSDMNFQAASFSYVQFVHQCYQDFNEDLWEALCNSIQKVIHQLLISKSKSHHLYNFSKTLSSLSPIQFNPSPDNLIEKEFQDNLERFENTEPLLSIYNWQTAIQFMQKISNLFVERYHHQELPQSFTIALIKTWHQVYLLSTRINSEMTFLSFFGEMNSQSFESNSLGYLLMLLVEIYLDDQYPLVQSLCEPILEKLSIGILQEYSVSQFSSAGTKVVKIICQIIQGYSRFTDVQFQKHLASIYPFIVDFTLNENSEIRQSILFILKRISKSLPEKSIIDIPPTLILDPPNTLNLQNKKLNLL</sequence>
<evidence type="ECO:0000256" key="2">
    <source>
        <dbReference type="ARBA" id="ARBA00004496"/>
    </source>
</evidence>
<dbReference type="InterPro" id="IPR015403">
    <property type="entry name" value="Mon2/Sec7/BIG1-like_HDS"/>
</dbReference>
<dbReference type="InterPro" id="IPR046455">
    <property type="entry name" value="Sec7/BIG1-like_C"/>
</dbReference>
<reference evidence="9 10" key="1">
    <citation type="submission" date="2015-12" db="EMBL/GenBank/DDBJ databases">
        <title>Dictyostelia acquired genes for synthesis and detection of signals that induce cell-type specialization by lateral gene transfer from prokaryotes.</title>
        <authorList>
            <person name="Gloeckner G."/>
            <person name="Schaap P."/>
        </authorList>
    </citation>
    <scope>NUCLEOTIDE SEQUENCE [LARGE SCALE GENOMIC DNA]</scope>
    <source>
        <strain evidence="9 10">TK</strain>
    </source>
</reference>
<protein>
    <submittedName>
        <fullName evidence="9">Arf guanyl-nucleotide exchange factor</fullName>
    </submittedName>
</protein>
<keyword evidence="4" id="KW-0963">Cytoplasm</keyword>
<dbReference type="SUPFAM" id="SSF48371">
    <property type="entry name" value="ARM repeat"/>
    <property type="match status" value="1"/>
</dbReference>
<dbReference type="InterPro" id="IPR035999">
    <property type="entry name" value="Sec7_dom_sf"/>
</dbReference>
<dbReference type="Gene3D" id="1.10.1000.11">
    <property type="entry name" value="Arf Nucleotide-binding Site Opener,domain 2"/>
    <property type="match status" value="1"/>
</dbReference>
<feature type="compositionally biased region" description="Polar residues" evidence="7">
    <location>
        <begin position="445"/>
        <end position="455"/>
    </location>
</feature>
<feature type="compositionally biased region" description="Polar residues" evidence="7">
    <location>
        <begin position="608"/>
        <end position="618"/>
    </location>
</feature>
<organism evidence="9 10">
    <name type="scientific">Tieghemostelium lacteum</name>
    <name type="common">Slime mold</name>
    <name type="synonym">Dictyostelium lacteum</name>
    <dbReference type="NCBI Taxonomy" id="361077"/>
    <lineage>
        <taxon>Eukaryota</taxon>
        <taxon>Amoebozoa</taxon>
        <taxon>Evosea</taxon>
        <taxon>Eumycetozoa</taxon>
        <taxon>Dictyostelia</taxon>
        <taxon>Dictyosteliales</taxon>
        <taxon>Raperosteliaceae</taxon>
        <taxon>Tieghemostelium</taxon>
    </lineage>
</organism>
<dbReference type="Proteomes" id="UP000076078">
    <property type="component" value="Unassembled WGS sequence"/>
</dbReference>
<dbReference type="OrthoDB" id="18431at2759"/>
<dbReference type="SMART" id="SM00222">
    <property type="entry name" value="Sec7"/>
    <property type="match status" value="1"/>
</dbReference>
<evidence type="ECO:0000256" key="1">
    <source>
        <dbReference type="ARBA" id="ARBA00004370"/>
    </source>
</evidence>
<feature type="compositionally biased region" description="Low complexity" evidence="7">
    <location>
        <begin position="944"/>
        <end position="958"/>
    </location>
</feature>
<comment type="caution">
    <text evidence="9">The sequence shown here is derived from an EMBL/GenBank/DDBJ whole genome shotgun (WGS) entry which is preliminary data.</text>
</comment>
<keyword evidence="3" id="KW-0813">Transport</keyword>
<dbReference type="GO" id="GO:0005737">
    <property type="term" value="C:cytoplasm"/>
    <property type="evidence" value="ECO:0007669"/>
    <property type="project" value="UniProtKB-SubCell"/>
</dbReference>
<dbReference type="CDD" id="cd00171">
    <property type="entry name" value="Sec7"/>
    <property type="match status" value="1"/>
</dbReference>
<dbReference type="InterPro" id="IPR032629">
    <property type="entry name" value="DCB_dom"/>
</dbReference>
<dbReference type="GO" id="GO:0015031">
    <property type="term" value="P:protein transport"/>
    <property type="evidence" value="ECO:0007669"/>
    <property type="project" value="UniProtKB-KW"/>
</dbReference>
<dbReference type="Pfam" id="PF12783">
    <property type="entry name" value="Sec7-like_HUS"/>
    <property type="match status" value="1"/>
</dbReference>
<keyword evidence="5" id="KW-0653">Protein transport</keyword>
<name>A0A151ZC06_TIELA</name>
<dbReference type="InterPro" id="IPR000904">
    <property type="entry name" value="Sec7_dom"/>
</dbReference>
<keyword evidence="10" id="KW-1185">Reference proteome</keyword>
<feature type="region of interest" description="Disordered" evidence="7">
    <location>
        <begin position="699"/>
        <end position="728"/>
    </location>
</feature>
<dbReference type="InParanoid" id="A0A151ZC06"/>
<dbReference type="Pfam" id="PF09324">
    <property type="entry name" value="Sec7-like_HDS"/>
    <property type="match status" value="1"/>
</dbReference>
<evidence type="ECO:0000256" key="3">
    <source>
        <dbReference type="ARBA" id="ARBA00022448"/>
    </source>
</evidence>
<keyword evidence="6" id="KW-0472">Membrane</keyword>
<evidence type="ECO:0000256" key="5">
    <source>
        <dbReference type="ARBA" id="ARBA00022927"/>
    </source>
</evidence>
<dbReference type="Pfam" id="PF16213">
    <property type="entry name" value="DCB"/>
    <property type="match status" value="1"/>
</dbReference>
<feature type="compositionally biased region" description="Polar residues" evidence="7">
    <location>
        <begin position="465"/>
        <end position="480"/>
    </location>
</feature>
<dbReference type="EMBL" id="LODT01000035">
    <property type="protein sequence ID" value="KYQ91487.1"/>
    <property type="molecule type" value="Genomic_DNA"/>
</dbReference>
<evidence type="ECO:0000259" key="8">
    <source>
        <dbReference type="PROSITE" id="PS50190"/>
    </source>
</evidence>
<gene>
    <name evidence="9" type="ORF">DLAC_08455</name>
</gene>
<dbReference type="InterPro" id="IPR016024">
    <property type="entry name" value="ARM-type_fold"/>
</dbReference>
<dbReference type="Gene3D" id="1.10.220.20">
    <property type="match status" value="1"/>
</dbReference>
<feature type="region of interest" description="Disordered" evidence="7">
    <location>
        <begin position="445"/>
        <end position="480"/>
    </location>
</feature>
<dbReference type="SUPFAM" id="SSF48425">
    <property type="entry name" value="Sec7 domain"/>
    <property type="match status" value="1"/>
</dbReference>
<evidence type="ECO:0000313" key="9">
    <source>
        <dbReference type="EMBL" id="KYQ91487.1"/>
    </source>
</evidence>
<evidence type="ECO:0000313" key="10">
    <source>
        <dbReference type="Proteomes" id="UP000076078"/>
    </source>
</evidence>
<feature type="region of interest" description="Disordered" evidence="7">
    <location>
        <begin position="936"/>
        <end position="970"/>
    </location>
</feature>
<feature type="region of interest" description="Disordered" evidence="7">
    <location>
        <begin position="608"/>
        <end position="630"/>
    </location>
</feature>
<evidence type="ECO:0000256" key="4">
    <source>
        <dbReference type="ARBA" id="ARBA00022490"/>
    </source>
</evidence>
<dbReference type="InterPro" id="IPR032691">
    <property type="entry name" value="Mon2/Sec7/BIG1-like_HUS"/>
</dbReference>
<accession>A0A151ZC06</accession>
<dbReference type="PANTHER" id="PTHR10663">
    <property type="entry name" value="GUANYL-NUCLEOTIDE EXCHANGE FACTOR"/>
    <property type="match status" value="1"/>
</dbReference>
<dbReference type="PROSITE" id="PS50190">
    <property type="entry name" value="SEC7"/>
    <property type="match status" value="1"/>
</dbReference>
<dbReference type="FunCoup" id="A0A151ZC06">
    <property type="interactions" value="902"/>
</dbReference>
<dbReference type="Pfam" id="PF20252">
    <property type="entry name" value="BIG2_C"/>
    <property type="match status" value="1"/>
</dbReference>
<comment type="subcellular location">
    <subcellularLocation>
        <location evidence="2">Cytoplasm</location>
    </subcellularLocation>
    <subcellularLocation>
        <location evidence="1">Membrane</location>
    </subcellularLocation>
</comment>
<evidence type="ECO:0000256" key="7">
    <source>
        <dbReference type="SAM" id="MobiDB-lite"/>
    </source>
</evidence>
<dbReference type="GO" id="GO:0016020">
    <property type="term" value="C:membrane"/>
    <property type="evidence" value="ECO:0007669"/>
    <property type="project" value="UniProtKB-SubCell"/>
</dbReference>
<dbReference type="Pfam" id="PF01369">
    <property type="entry name" value="Sec7"/>
    <property type="match status" value="1"/>
</dbReference>
<dbReference type="InterPro" id="IPR023394">
    <property type="entry name" value="Sec7_C_sf"/>
</dbReference>
<dbReference type="GO" id="GO:0005085">
    <property type="term" value="F:guanyl-nucleotide exchange factor activity"/>
    <property type="evidence" value="ECO:0007669"/>
    <property type="project" value="InterPro"/>
</dbReference>
<dbReference type="PANTHER" id="PTHR10663:SF399">
    <property type="entry name" value="ARF GUANYL-NUCLEOTIDE EXCHANGE FACTOR-RELATED"/>
    <property type="match status" value="1"/>
</dbReference>
<dbReference type="GO" id="GO:0032012">
    <property type="term" value="P:regulation of ARF protein signal transduction"/>
    <property type="evidence" value="ECO:0007669"/>
    <property type="project" value="InterPro"/>
</dbReference>